<dbReference type="Proteomes" id="UP000663872">
    <property type="component" value="Unassembled WGS sequence"/>
</dbReference>
<dbReference type="Gene3D" id="1.20.1070.10">
    <property type="entry name" value="Rhodopsin 7-helix transmembrane proteins"/>
    <property type="match status" value="1"/>
</dbReference>
<dbReference type="EMBL" id="CAJOBR010006746">
    <property type="protein sequence ID" value="CAF4850298.1"/>
    <property type="molecule type" value="Genomic_DNA"/>
</dbReference>
<accession>A0A821S4C8</accession>
<feature type="transmembrane region" description="Helical" evidence="1">
    <location>
        <begin position="88"/>
        <end position="113"/>
    </location>
</feature>
<dbReference type="EMBL" id="CAJNXB010005396">
    <property type="protein sequence ID" value="CAF3423277.1"/>
    <property type="molecule type" value="Genomic_DNA"/>
</dbReference>
<dbReference type="EMBL" id="CAJOBP010006686">
    <property type="protein sequence ID" value="CAF4498497.1"/>
    <property type="molecule type" value="Genomic_DNA"/>
</dbReference>
<name>A0A821S4C8_9BILA</name>
<dbReference type="AlphaFoldDB" id="A0A821S4C8"/>
<keyword evidence="1" id="KW-0472">Membrane</keyword>
<evidence type="ECO:0008006" key="8">
    <source>
        <dbReference type="Google" id="ProtNLM"/>
    </source>
</evidence>
<dbReference type="Proteomes" id="UP000663825">
    <property type="component" value="Unassembled WGS sequence"/>
</dbReference>
<evidence type="ECO:0000313" key="2">
    <source>
        <dbReference type="EMBL" id="CAF3423277.1"/>
    </source>
</evidence>
<evidence type="ECO:0000313" key="6">
    <source>
        <dbReference type="Proteomes" id="UP000663848"/>
    </source>
</evidence>
<feature type="transmembrane region" description="Helical" evidence="1">
    <location>
        <begin position="133"/>
        <end position="157"/>
    </location>
</feature>
<dbReference type="Proteomes" id="UP000663848">
    <property type="component" value="Unassembled WGS sequence"/>
</dbReference>
<keyword evidence="7" id="KW-1185">Reference proteome</keyword>
<dbReference type="EMBL" id="CAJNYT010004345">
    <property type="protein sequence ID" value="CAF3655910.1"/>
    <property type="molecule type" value="Genomic_DNA"/>
</dbReference>
<evidence type="ECO:0000313" key="7">
    <source>
        <dbReference type="Proteomes" id="UP000663873"/>
    </source>
</evidence>
<sequence length="214" mass="24144">MIIVITIICALLPLYIPLNCNRVSAVSNLCIISSNFGTFDAIYKLTIWAIIPPSLMLTFGSLTIYNLKQNGRQITNIRIQIHSKDKQLVAMLIGHITLYIITTWPYVSVMIYNVLTQNIPPTSKSVTRSAIEAFALTFSTNCFLYLFNAANISFLVYTLTAPSLRRELLVILPTYIGQQFHNPIGTTTLQQTENRTGKISYIRSRETIIMNDCN</sequence>
<evidence type="ECO:0000313" key="4">
    <source>
        <dbReference type="EMBL" id="CAF4498497.1"/>
    </source>
</evidence>
<evidence type="ECO:0000313" key="5">
    <source>
        <dbReference type="EMBL" id="CAF4850298.1"/>
    </source>
</evidence>
<organism evidence="5 6">
    <name type="scientific">Rotaria socialis</name>
    <dbReference type="NCBI Taxonomy" id="392032"/>
    <lineage>
        <taxon>Eukaryota</taxon>
        <taxon>Metazoa</taxon>
        <taxon>Spiralia</taxon>
        <taxon>Gnathifera</taxon>
        <taxon>Rotifera</taxon>
        <taxon>Eurotatoria</taxon>
        <taxon>Bdelloidea</taxon>
        <taxon>Philodinida</taxon>
        <taxon>Philodinidae</taxon>
        <taxon>Rotaria</taxon>
    </lineage>
</organism>
<gene>
    <name evidence="3" type="ORF">GRG538_LOCUS25456</name>
    <name evidence="5" type="ORF">QYT958_LOCUS27121</name>
    <name evidence="2" type="ORF">TIS948_LOCUS29666</name>
    <name evidence="4" type="ORF">UJA718_LOCUS26148</name>
</gene>
<comment type="caution">
    <text evidence="5">The sequence shown here is derived from an EMBL/GenBank/DDBJ whole genome shotgun (WGS) entry which is preliminary data.</text>
</comment>
<evidence type="ECO:0000256" key="1">
    <source>
        <dbReference type="SAM" id="Phobius"/>
    </source>
</evidence>
<proteinExistence type="predicted"/>
<protein>
    <recommendedName>
        <fullName evidence="8">G-protein coupled receptors family 1 profile domain-containing protein</fullName>
    </recommendedName>
</protein>
<keyword evidence="1" id="KW-0812">Transmembrane</keyword>
<dbReference type="SUPFAM" id="SSF81321">
    <property type="entry name" value="Family A G protein-coupled receptor-like"/>
    <property type="match status" value="1"/>
</dbReference>
<reference evidence="5" key="1">
    <citation type="submission" date="2021-02" db="EMBL/GenBank/DDBJ databases">
        <authorList>
            <person name="Nowell W R."/>
        </authorList>
    </citation>
    <scope>NUCLEOTIDE SEQUENCE</scope>
</reference>
<dbReference type="OrthoDB" id="10013863at2759"/>
<feature type="transmembrane region" description="Helical" evidence="1">
    <location>
        <begin position="46"/>
        <end position="67"/>
    </location>
</feature>
<dbReference type="Proteomes" id="UP000663873">
    <property type="component" value="Unassembled WGS sequence"/>
</dbReference>
<evidence type="ECO:0000313" key="3">
    <source>
        <dbReference type="EMBL" id="CAF3655910.1"/>
    </source>
</evidence>
<keyword evidence="1" id="KW-1133">Transmembrane helix</keyword>